<dbReference type="CDD" id="cd00431">
    <property type="entry name" value="cysteine_hydrolases"/>
    <property type="match status" value="1"/>
</dbReference>
<dbReference type="EMBL" id="LQZT01000013">
    <property type="protein sequence ID" value="OCW57531.1"/>
    <property type="molecule type" value="Genomic_DNA"/>
</dbReference>
<comment type="caution">
    <text evidence="3">The sequence shown here is derived from an EMBL/GenBank/DDBJ whole genome shotgun (WGS) entry which is preliminary data.</text>
</comment>
<dbReference type="Pfam" id="PF00857">
    <property type="entry name" value="Isochorismatase"/>
    <property type="match status" value="1"/>
</dbReference>
<evidence type="ECO:0000313" key="3">
    <source>
        <dbReference type="EMBL" id="OCW57531.1"/>
    </source>
</evidence>
<dbReference type="Proteomes" id="UP000094795">
    <property type="component" value="Unassembled WGS sequence"/>
</dbReference>
<protein>
    <submittedName>
        <fullName evidence="3">Aldehyde dehydrogenase</fullName>
    </submittedName>
</protein>
<sequence>MVARQWRPDVTAPDLIRPALMVIDLANDFLAAWEPARRARLIAATNELVGIFRAAGRPVIWVRQEFRHDLGDAFLEMRDRGVRLTIAGTDGAKLDAQLQVLAHDITIVKKRYSPFFGTDLDQVLAAREIGSLVIAGINTHACVRMAAIDAYQRDMRVILSAEATGSYDEDHARVSLRYMDGKIARVLDTDAIRAAIA</sequence>
<dbReference type="GO" id="GO:0016787">
    <property type="term" value="F:hydrolase activity"/>
    <property type="evidence" value="ECO:0007669"/>
    <property type="project" value="UniProtKB-KW"/>
</dbReference>
<dbReference type="SUPFAM" id="SSF52499">
    <property type="entry name" value="Isochorismatase-like hydrolases"/>
    <property type="match status" value="1"/>
</dbReference>
<evidence type="ECO:0000313" key="4">
    <source>
        <dbReference type="Proteomes" id="UP000094795"/>
    </source>
</evidence>
<accession>A0A1C1YVK3</accession>
<dbReference type="PANTHER" id="PTHR43540">
    <property type="entry name" value="PEROXYUREIDOACRYLATE/UREIDOACRYLATE AMIDOHYDROLASE-RELATED"/>
    <property type="match status" value="1"/>
</dbReference>
<feature type="domain" description="Isochorismatase-like" evidence="2">
    <location>
        <begin position="19"/>
        <end position="190"/>
    </location>
</feature>
<keyword evidence="1" id="KW-0378">Hydrolase</keyword>
<evidence type="ECO:0000259" key="2">
    <source>
        <dbReference type="Pfam" id="PF00857"/>
    </source>
</evidence>
<dbReference type="InterPro" id="IPR036380">
    <property type="entry name" value="Isochorismatase-like_sf"/>
</dbReference>
<name>A0A1C1YVK3_9HYPH</name>
<gene>
    <name evidence="3" type="ORF">AWJ14_13345</name>
</gene>
<dbReference type="InterPro" id="IPR050272">
    <property type="entry name" value="Isochorismatase-like_hydrls"/>
</dbReference>
<dbReference type="Gene3D" id="3.40.50.850">
    <property type="entry name" value="Isochorismatase-like"/>
    <property type="match status" value="1"/>
</dbReference>
<keyword evidence="4" id="KW-1185">Reference proteome</keyword>
<dbReference type="STRING" id="1480615.AWJ14_13345"/>
<organism evidence="3 4">
    <name type="scientific">Hoeflea olei</name>
    <dbReference type="NCBI Taxonomy" id="1480615"/>
    <lineage>
        <taxon>Bacteria</taxon>
        <taxon>Pseudomonadati</taxon>
        <taxon>Pseudomonadota</taxon>
        <taxon>Alphaproteobacteria</taxon>
        <taxon>Hyphomicrobiales</taxon>
        <taxon>Rhizobiaceae</taxon>
        <taxon>Hoeflea</taxon>
    </lineage>
</organism>
<reference evidence="3 4" key="1">
    <citation type="submission" date="2015-12" db="EMBL/GenBank/DDBJ databases">
        <authorList>
            <person name="Shamseldin A."/>
            <person name="Moawad H."/>
            <person name="Abd El-Rahim W.M."/>
            <person name="Sadowsky M.J."/>
        </authorList>
    </citation>
    <scope>NUCLEOTIDE SEQUENCE [LARGE SCALE GENOMIC DNA]</scope>
    <source>
        <strain evidence="3 4">JC234</strain>
    </source>
</reference>
<dbReference type="AlphaFoldDB" id="A0A1C1YVK3"/>
<evidence type="ECO:0000256" key="1">
    <source>
        <dbReference type="ARBA" id="ARBA00022801"/>
    </source>
</evidence>
<proteinExistence type="predicted"/>
<dbReference type="InterPro" id="IPR000868">
    <property type="entry name" value="Isochorismatase-like_dom"/>
</dbReference>
<dbReference type="PANTHER" id="PTHR43540:SF6">
    <property type="entry name" value="ISOCHORISMATASE-LIKE DOMAIN-CONTAINING PROTEIN"/>
    <property type="match status" value="1"/>
</dbReference>